<organism evidence="9 10">
    <name type="scientific">Trichomonas vaginalis (strain ATCC PRA-98 / G3)</name>
    <dbReference type="NCBI Taxonomy" id="412133"/>
    <lineage>
        <taxon>Eukaryota</taxon>
        <taxon>Metamonada</taxon>
        <taxon>Parabasalia</taxon>
        <taxon>Trichomonadida</taxon>
        <taxon>Trichomonadidae</taxon>
        <taxon>Trichomonas</taxon>
    </lineage>
</organism>
<gene>
    <name evidence="9" type="ORF">TVAG_169860</name>
</gene>
<keyword evidence="10" id="KW-1185">Reference proteome</keyword>
<feature type="region of interest" description="Disordered" evidence="7">
    <location>
        <begin position="2225"/>
        <end position="2244"/>
    </location>
</feature>
<feature type="compositionally biased region" description="Basic residues" evidence="7">
    <location>
        <begin position="1736"/>
        <end position="1745"/>
    </location>
</feature>
<feature type="domain" description="HYDIN/VesB/CFA65-like Ig-like" evidence="8">
    <location>
        <begin position="2461"/>
        <end position="2543"/>
    </location>
</feature>
<keyword evidence="5" id="KW-0966">Cell projection</keyword>
<dbReference type="OrthoDB" id="442692at2759"/>
<dbReference type="GO" id="GO:0005930">
    <property type="term" value="C:axoneme"/>
    <property type="evidence" value="ECO:0000318"/>
    <property type="project" value="GO_Central"/>
</dbReference>
<dbReference type="PANTHER" id="PTHR23053">
    <property type="entry name" value="DLEC1 DELETED IN LUNG AND ESOPHAGEAL CANCER 1"/>
    <property type="match status" value="1"/>
</dbReference>
<evidence type="ECO:0000256" key="5">
    <source>
        <dbReference type="ARBA" id="ARBA00023273"/>
    </source>
</evidence>
<keyword evidence="3" id="KW-0963">Cytoplasm</keyword>
<dbReference type="VEuPathDB" id="TrichDB:TVAG_169860"/>
<feature type="region of interest" description="Disordered" evidence="7">
    <location>
        <begin position="1509"/>
        <end position="1599"/>
    </location>
</feature>
<dbReference type="GO" id="GO:0003341">
    <property type="term" value="P:cilium movement"/>
    <property type="evidence" value="ECO:0000318"/>
    <property type="project" value="GO_Central"/>
</dbReference>
<reference evidence="9" key="2">
    <citation type="journal article" date="2007" name="Science">
        <title>Draft genome sequence of the sexually transmitted pathogen Trichomonas vaginalis.</title>
        <authorList>
            <person name="Carlton J.M."/>
            <person name="Hirt R.P."/>
            <person name="Silva J.C."/>
            <person name="Delcher A.L."/>
            <person name="Schatz M."/>
            <person name="Zhao Q."/>
            <person name="Wortman J.R."/>
            <person name="Bidwell S.L."/>
            <person name="Alsmark U.C.M."/>
            <person name="Besteiro S."/>
            <person name="Sicheritz-Ponten T."/>
            <person name="Noel C.J."/>
            <person name="Dacks J.B."/>
            <person name="Foster P.G."/>
            <person name="Simillion C."/>
            <person name="Van de Peer Y."/>
            <person name="Miranda-Saavedra D."/>
            <person name="Barton G.J."/>
            <person name="Westrop G.D."/>
            <person name="Mueller S."/>
            <person name="Dessi D."/>
            <person name="Fiori P.L."/>
            <person name="Ren Q."/>
            <person name="Paulsen I."/>
            <person name="Zhang H."/>
            <person name="Bastida-Corcuera F.D."/>
            <person name="Simoes-Barbosa A."/>
            <person name="Brown M.T."/>
            <person name="Hayes R.D."/>
            <person name="Mukherjee M."/>
            <person name="Okumura C.Y."/>
            <person name="Schneider R."/>
            <person name="Smith A.J."/>
            <person name="Vanacova S."/>
            <person name="Villalvazo M."/>
            <person name="Haas B.J."/>
            <person name="Pertea M."/>
            <person name="Feldblyum T.V."/>
            <person name="Utterback T.R."/>
            <person name="Shu C.L."/>
            <person name="Osoegawa K."/>
            <person name="de Jong P.J."/>
            <person name="Hrdy I."/>
            <person name="Horvathova L."/>
            <person name="Zubacova Z."/>
            <person name="Dolezal P."/>
            <person name="Malik S.B."/>
            <person name="Logsdon J.M. Jr."/>
            <person name="Henze K."/>
            <person name="Gupta A."/>
            <person name="Wang C.C."/>
            <person name="Dunne R.L."/>
            <person name="Upcroft J.A."/>
            <person name="Upcroft P."/>
            <person name="White O."/>
            <person name="Salzberg S.L."/>
            <person name="Tang P."/>
            <person name="Chiu C.-H."/>
            <person name="Lee Y.-S."/>
            <person name="Embley T.M."/>
            <person name="Coombs G.H."/>
            <person name="Mottram J.C."/>
            <person name="Tachezy J."/>
            <person name="Fraser-Liggett C.M."/>
            <person name="Johnson P.J."/>
        </authorList>
    </citation>
    <scope>NUCLEOTIDE SEQUENCE [LARGE SCALE GENOMIC DNA]</scope>
    <source>
        <strain evidence="9">G3</strain>
    </source>
</reference>
<feature type="compositionally biased region" description="Basic residues" evidence="7">
    <location>
        <begin position="1518"/>
        <end position="1533"/>
    </location>
</feature>
<feature type="compositionally biased region" description="Basic residues" evidence="7">
    <location>
        <begin position="1567"/>
        <end position="1576"/>
    </location>
</feature>
<dbReference type="InterPro" id="IPR013783">
    <property type="entry name" value="Ig-like_fold"/>
</dbReference>
<dbReference type="GO" id="GO:1904158">
    <property type="term" value="P:axonemal central apparatus assembly"/>
    <property type="evidence" value="ECO:0000318"/>
    <property type="project" value="GO_Central"/>
</dbReference>
<evidence type="ECO:0000256" key="2">
    <source>
        <dbReference type="ARBA" id="ARBA00004496"/>
    </source>
</evidence>
<feature type="compositionally biased region" description="Basic and acidic residues" evidence="7">
    <location>
        <begin position="1534"/>
        <end position="1566"/>
    </location>
</feature>
<dbReference type="InterPro" id="IPR027417">
    <property type="entry name" value="P-loop_NTPase"/>
</dbReference>
<name>A2DPD0_TRIV3</name>
<dbReference type="STRING" id="5722.A2DPD0"/>
<dbReference type="Proteomes" id="UP000001542">
    <property type="component" value="Unassembled WGS sequence"/>
</dbReference>
<dbReference type="EMBL" id="DS113227">
    <property type="protein sequence ID" value="EAY17674.1"/>
    <property type="molecule type" value="Genomic_DNA"/>
</dbReference>
<evidence type="ECO:0000256" key="3">
    <source>
        <dbReference type="ARBA" id="ARBA00022490"/>
    </source>
</evidence>
<dbReference type="Gene3D" id="2.60.40.10">
    <property type="entry name" value="Immunoglobulins"/>
    <property type="match status" value="16"/>
</dbReference>
<feature type="domain" description="HYDIN/VesB/CFA65-like Ig-like" evidence="8">
    <location>
        <begin position="139"/>
        <end position="227"/>
    </location>
</feature>
<feature type="region of interest" description="Disordered" evidence="7">
    <location>
        <begin position="1721"/>
        <end position="1750"/>
    </location>
</feature>
<evidence type="ECO:0000256" key="4">
    <source>
        <dbReference type="ARBA" id="ARBA00023069"/>
    </source>
</evidence>
<evidence type="ECO:0000256" key="7">
    <source>
        <dbReference type="SAM" id="MobiDB-lite"/>
    </source>
</evidence>
<evidence type="ECO:0000259" key="8">
    <source>
        <dbReference type="Pfam" id="PF22544"/>
    </source>
</evidence>
<evidence type="ECO:0000313" key="10">
    <source>
        <dbReference type="Proteomes" id="UP000001542"/>
    </source>
</evidence>
<protein>
    <recommendedName>
        <fullName evidence="8">HYDIN/VesB/CFA65-like Ig-like domain-containing protein</fullName>
    </recommendedName>
</protein>
<dbReference type="PANTHER" id="PTHR23053:SF0">
    <property type="entry name" value="HYDROCEPHALUS-INDUCING PROTEIN HOMOLOG"/>
    <property type="match status" value="1"/>
</dbReference>
<evidence type="ECO:0000313" key="9">
    <source>
        <dbReference type="EMBL" id="EAY17674.1"/>
    </source>
</evidence>
<feature type="domain" description="HYDIN/VesB/CFA65-like Ig-like" evidence="8">
    <location>
        <begin position="453"/>
        <end position="542"/>
    </location>
</feature>
<dbReference type="KEGG" id="tva:4775696"/>
<dbReference type="Pfam" id="PF22544">
    <property type="entry name" value="HYDIN_VesB_CFA65-like_Ig"/>
    <property type="match status" value="4"/>
</dbReference>
<sequence length="2935" mass="330531">MRRKPQVRVEPLTLSFPNTYITTTNRYAFQVFNDSTEQIKFEFRKFNSAGDEKSFLIRESVDETESKRTKNEMLLFKSDIFEFIPSSGTLWPKRFITVIALFHPSAPGPYTASPTLYIDRFKERHQMLLKGLALPAAAKFNISGINIGTVELGSVLEYEIELKNTGQIPCEFTIANKDVCGVKYEFNPNAGTIQAGESTPIRLTFTAGHVFVINEVFSAQINGNPKSTPSISLFGRIVGPKFLTSVNIIEFGRIACGTITTQRFELQNHSEIPFNFSWRVPEDGSFADREFNIIPSGGIAEPFSKTFITVELMPVSPKNIRKDLVLDIENFGQNLITIPIMADIIAPRIEITPNGFKLGAIFIHSQNILSMKMKNTSTIVTNYEFIPPTGLAGRQCAIEPVLSGGEIPPDTEVDFSVSLSANELGILDTFFNLHLLGTDILVPVHIEAVSVGPDVEFSTKKIDFGKINVLKEEKRILTLKNNSSIEAFYTGEISHEMFSVVPTEAVIKPGESLDVEINTYLVDAGRFETALIVKIKDIPQVVVPVKALGIGVPIVPSIDFDTINVGSIITEHPHQIPFTITNRGLRWCTVTFICQKPKTPNGTEVTFSVTPVMQDLEPNVPYDYVMTIQCPTPTEFECHCQCHASIGPMRVVMFSPEIFGQFNHPKLLFNPKEINYVHTHDYVQEEKTIKGPSPKPNLLPKQTQIVSIFNKAKFPVDFVAIPKDPFSLSKYEFHMEGESQEDIIVTFNADQKLDYFSNVIKQKIMFDMSHTKKFGFFATAEYQFPNLTFSETTIDYGVLLKNTEKSHEIILTNNSVLPVIFEWTLNDKTDDFDIYPIRGVFNPNESAKEYFTFTARTDSIESEAICHVDGGPDYTIKLKGGSDLITFNVTPKVIDLGAKRFSQSVNSSFVIENTSSCLINYELKVEHLTDLFITINDPIGQLNPSEKKTINFNVKTTHPQNYKERIIVCIGGVQDEFIDLLLNAQFDNIQIGESDKSSELSRTFTEFLSSRSIESPKKAQPFVCDSYEIDMGRIVLGDKKEKELPITSHSLCPIKCRIVATELENTGFYFEPMNFILDPNQTMNLKVIYDTSKREKLEENVKLTASIMMADGVQTPIVILADLVVPEFEVSLQNMNFESVIVGQWRSISFQVRNKNEIDVEFSVNNTNQVFSSNPQKAIIKAKSFANFDITFTPKESKPYENTLKIEADHSDKPFELPVKGIGERIIVEFDPPQLRVPTIQPFSTASESEVKIINKSKHHIEIFSYQFDFKNYADLRMSLTNTNSQAVFQNDSDSDDLPQSQRFVPCIIVHGTKYSGKTSVSKYISEKFGLPIVVLKDIWEKVESDAGADFISAFTLYISDPKYDDGFIIDGLNGFPEGNNDALIQKVIKTKASFEDLYKNPFTDFQHETFTSAERSLRFVLAGLNGQHVFLIALQMPEEVYQSRVESLESEEKKLKEQAHQERKQELINMNDEEYWALDPKEQESADKRRKASRDRVIKKAIEADEEKRLKEEKESKRKKKTSSSSHRSHSTSSKDRRREKSPDKDKKSRDKSPDKTPEEPEEKKHSKKEKKEKKDKKDKEQQKKQEQEMLPKEHKKRKIAIVPNDPLILEAVTFQFTLGSIASMIEKPKETFNVVNPTNVVGIDTAFIQNVCIQHVNTLMIWVDNQFKYIYESIDKFLPEFEKLETSIYKTFLPHTKKGISKKVIPPEISERPHYFKITSDDPVIEPPQQSPRKSGRTSRKGRSREPPMYPFLDEINLNDYTPRWKIDPEESKTITVSFNTNLIGEYNQNLYFGLVSTKTDIFKLPVTGFCIMPEICREPEQIFAKVLPKKTKKTAEAFTIKDNTYHFGMLLVTKEKPTKNGIPPYKAVLTIKNISEFNAEIATGIIECQNKAPWQIDVLSPLIKPNEQTTINVGIYPNATDVYNMTLLITVKDNPVPLRFSFSAEASQPTVTFSTAALDFGRILTKATMELPISITNNSQVPVMWSLKHNTMPAPPFTLSKTEDTIPPKQTTEIVAGFSSVKAVVAKKQFIFEMQAPDKSKQYGTHVLNLQGEAFDSVFDIQYSPKQNAIVFGTLKVNQSKNVVINLRSRSKYPSQFTLTLNNHIQQLVKVNPTTGPIPVGDKMTALTFTFCANKCVSFNNYKVGTIVVTDTQTNVQCYKADIMMQAQTVFNTYEIAPFVDFGPIQVSTNNTRTLTLKNTGPFPMEYNLAMKPEPPPVKIVKGKEVVGKPPPTPKPKMRKGQGMQLQIGNFVVCPCQGTIQPGATANISVELQTNVVGKTSSIATLKASDTDASKPQINEIELKADVISPSLFNQDYEPIFAGTNFCLRNDIIKNNVTAFLEDEHMLHFAPSMLGQKQTAVMHVINPTPIQVTADVNLKPKTKSGMSTFPFDVGSKQVTIEANGSVDLPITYMPNTEGSFIGYFECIARGSTDPKGSMLKFVVEGIAALPTISADKSKTIPLGRVLVGSSRERAVAVKNDGLIPATFTISQKSCPCFTLKETETEVTLNPGRQFMLTAVFNPQKVQRYNFEVNLAVTENPKCSYSFNFAGDGFFDDIVFEGDAAFSEDSDVSFANTVVGRKAESLFLVRNISSTDVRFLLPQHHDFSFSPRIVQLQAGHQIRVDMSFFSDKPVKHQGIKLPVSWFKLEQCSGDWDDSSAQKQKGTQVVEPPFRVLGAKQKDLYLRVTATTDVIKYTIDTHDIDFSPTMMYETRSVEVRLTNTSSIRLEYAWELQRFTALRTDYATTRKPCFKVLPSSGTVDGGKTTVFKVVFAPEEVDDFTAEFMCKIPFLIGNPPVISMNGISRRPLCHFDVDVSDYLTRRHPAYIDNPLPEDIQVIELYSKAVGSKTIKKFDVINPTSMPYEVIFKCEDESNTAIQCLMSAALISAGRRYSFAFSYLPTSVRTVESIWTFSIPVHNISRHILFVGRIMPE</sequence>
<evidence type="ECO:0000256" key="6">
    <source>
        <dbReference type="SAM" id="Coils"/>
    </source>
</evidence>
<accession>A2DPD0</accession>
<keyword evidence="4" id="KW-0969">Cilium</keyword>
<dbReference type="InterPro" id="IPR053879">
    <property type="entry name" value="HYDIN_VesB_CFA65-like_Ig"/>
</dbReference>
<dbReference type="Gene3D" id="3.40.50.300">
    <property type="entry name" value="P-loop containing nucleotide triphosphate hydrolases"/>
    <property type="match status" value="1"/>
</dbReference>
<dbReference type="eggNOG" id="ENOG502QQ4F">
    <property type="taxonomic scope" value="Eukaryota"/>
</dbReference>
<keyword evidence="6" id="KW-0175">Coiled coil</keyword>
<dbReference type="InParanoid" id="A2DPD0"/>
<evidence type="ECO:0000256" key="1">
    <source>
        <dbReference type="ARBA" id="ARBA00004138"/>
    </source>
</evidence>
<feature type="compositionally biased region" description="Basic and acidic residues" evidence="7">
    <location>
        <begin position="1577"/>
        <end position="1594"/>
    </location>
</feature>
<reference evidence="9" key="1">
    <citation type="submission" date="2006-10" db="EMBL/GenBank/DDBJ databases">
        <authorList>
            <person name="Amadeo P."/>
            <person name="Zhao Q."/>
            <person name="Wortman J."/>
            <person name="Fraser-Liggett C."/>
            <person name="Carlton J."/>
        </authorList>
    </citation>
    <scope>NUCLEOTIDE SEQUENCE</scope>
    <source>
        <strain evidence="9">G3</strain>
    </source>
</reference>
<feature type="coiled-coil region" evidence="6">
    <location>
        <begin position="1439"/>
        <end position="1466"/>
    </location>
</feature>
<feature type="region of interest" description="Disordered" evidence="7">
    <location>
        <begin position="1476"/>
        <end position="1496"/>
    </location>
</feature>
<dbReference type="VEuPathDB" id="TrichDB:TVAGG3_0681090"/>
<dbReference type="RefSeq" id="XP_001329809.1">
    <property type="nucleotide sequence ID" value="XM_001329774.1"/>
</dbReference>
<proteinExistence type="predicted"/>
<dbReference type="InterPro" id="IPR033305">
    <property type="entry name" value="Hydin-like"/>
</dbReference>
<comment type="subcellular location">
    <subcellularLocation>
        <location evidence="1">Cell projection</location>
        <location evidence="1">Cilium</location>
    </subcellularLocation>
    <subcellularLocation>
        <location evidence="2">Cytoplasm</location>
    </subcellularLocation>
</comment>
<feature type="domain" description="HYDIN/VesB/CFA65-like Ig-like" evidence="8">
    <location>
        <begin position="1126"/>
        <end position="1221"/>
    </location>
</feature>